<comment type="caution">
    <text evidence="10">The sequence shown here is derived from an EMBL/GenBank/DDBJ whole genome shotgun (WGS) entry which is preliminary data.</text>
</comment>
<feature type="transmembrane region" description="Helical" evidence="8">
    <location>
        <begin position="126"/>
        <end position="152"/>
    </location>
</feature>
<dbReference type="PROSITE" id="PS50262">
    <property type="entry name" value="G_PROTEIN_RECEP_F1_2"/>
    <property type="match status" value="1"/>
</dbReference>
<evidence type="ECO:0000256" key="5">
    <source>
        <dbReference type="ARBA" id="ARBA00023136"/>
    </source>
</evidence>
<accession>A0AAV4CPV9</accession>
<dbReference type="Gene3D" id="1.20.1070.10">
    <property type="entry name" value="Rhodopsin 7-helix transmembrane proteins"/>
    <property type="match status" value="1"/>
</dbReference>
<keyword evidence="6 10" id="KW-0675">Receptor</keyword>
<dbReference type="InterPro" id="IPR017452">
    <property type="entry name" value="GPCR_Rhodpsn_7TM"/>
</dbReference>
<feature type="transmembrane region" description="Helical" evidence="8">
    <location>
        <begin position="47"/>
        <end position="68"/>
    </location>
</feature>
<feature type="transmembrane region" description="Helical" evidence="8">
    <location>
        <begin position="317"/>
        <end position="335"/>
    </location>
</feature>
<dbReference type="EMBL" id="BLXT01006839">
    <property type="protein sequence ID" value="GFO33894.1"/>
    <property type="molecule type" value="Genomic_DNA"/>
</dbReference>
<dbReference type="GO" id="GO:0016020">
    <property type="term" value="C:membrane"/>
    <property type="evidence" value="ECO:0007669"/>
    <property type="project" value="UniProtKB-SubCell"/>
</dbReference>
<dbReference type="GO" id="GO:0004930">
    <property type="term" value="F:G protein-coupled receptor activity"/>
    <property type="evidence" value="ECO:0007669"/>
    <property type="project" value="UniProtKB-KW"/>
</dbReference>
<feature type="transmembrane region" description="Helical" evidence="8">
    <location>
        <begin position="164"/>
        <end position="181"/>
    </location>
</feature>
<feature type="transmembrane region" description="Helical" evidence="8">
    <location>
        <begin position="80"/>
        <end position="106"/>
    </location>
</feature>
<evidence type="ECO:0000313" key="11">
    <source>
        <dbReference type="Proteomes" id="UP000735302"/>
    </source>
</evidence>
<evidence type="ECO:0000259" key="9">
    <source>
        <dbReference type="PROSITE" id="PS50262"/>
    </source>
</evidence>
<evidence type="ECO:0000256" key="8">
    <source>
        <dbReference type="SAM" id="Phobius"/>
    </source>
</evidence>
<sequence length="359" mass="40323">MACAHSTENQSCVTQTSSASSGNLLQFLNADGASEELKFVWIATRLVINPVVLVWGILASIVNIIVFCKLGLGEGVTQNFLILSVADGLLCLISSVSTFHYIVYWLGLDNGILAIHHMESLALFVFNYPLSLSLITTAVIAVVRCCCVNMPFKVRKLLTARRQLLAILLLGLLDMSVMAYTNSCMRVLWHVQLPANLTYLFPVAFVESRCGENPLALYDLRRSIVFGLCFATALVSMIVLFIALRKSSRFRRLATNTSRSIEIPEATTKEVRVVKSALLVLAVFTVCNFPLVLLSLIRQTRPEFGSDQETYFTFMWFISQGLHFNAAFNIFIYYFSNSRYRKILKAVFQRRRTYAEGSQ</sequence>
<keyword evidence="11" id="KW-1185">Reference proteome</keyword>
<evidence type="ECO:0000256" key="3">
    <source>
        <dbReference type="ARBA" id="ARBA00022989"/>
    </source>
</evidence>
<organism evidence="10 11">
    <name type="scientific">Plakobranchus ocellatus</name>
    <dbReference type="NCBI Taxonomy" id="259542"/>
    <lineage>
        <taxon>Eukaryota</taxon>
        <taxon>Metazoa</taxon>
        <taxon>Spiralia</taxon>
        <taxon>Lophotrochozoa</taxon>
        <taxon>Mollusca</taxon>
        <taxon>Gastropoda</taxon>
        <taxon>Heterobranchia</taxon>
        <taxon>Euthyneura</taxon>
        <taxon>Panpulmonata</taxon>
        <taxon>Sacoglossa</taxon>
        <taxon>Placobranchoidea</taxon>
        <taxon>Plakobranchidae</taxon>
        <taxon>Plakobranchus</taxon>
    </lineage>
</organism>
<evidence type="ECO:0000256" key="7">
    <source>
        <dbReference type="ARBA" id="ARBA00023224"/>
    </source>
</evidence>
<evidence type="ECO:0000256" key="4">
    <source>
        <dbReference type="ARBA" id="ARBA00023040"/>
    </source>
</evidence>
<dbReference type="Proteomes" id="UP000735302">
    <property type="component" value="Unassembled WGS sequence"/>
</dbReference>
<keyword evidence="5 8" id="KW-0472">Membrane</keyword>
<keyword evidence="4" id="KW-0297">G-protein coupled receptor</keyword>
<feature type="transmembrane region" description="Helical" evidence="8">
    <location>
        <begin position="277"/>
        <end position="297"/>
    </location>
</feature>
<keyword evidence="7" id="KW-0807">Transducer</keyword>
<comment type="subcellular location">
    <subcellularLocation>
        <location evidence="1">Membrane</location>
        <topology evidence="1">Multi-pass membrane protein</topology>
    </subcellularLocation>
</comment>
<gene>
    <name evidence="10" type="ORF">PoB_006039900</name>
</gene>
<feature type="transmembrane region" description="Helical" evidence="8">
    <location>
        <begin position="224"/>
        <end position="244"/>
    </location>
</feature>
<dbReference type="CDD" id="cd00637">
    <property type="entry name" value="7tm_classA_rhodopsin-like"/>
    <property type="match status" value="1"/>
</dbReference>
<keyword evidence="2 8" id="KW-0812">Transmembrane</keyword>
<proteinExistence type="predicted"/>
<keyword evidence="3 8" id="KW-1133">Transmembrane helix</keyword>
<protein>
    <submittedName>
        <fullName evidence="10">FMRFamide receptor-like</fullName>
    </submittedName>
</protein>
<name>A0AAV4CPV9_9GAST</name>
<feature type="domain" description="G-protein coupled receptors family 1 profile" evidence="9">
    <location>
        <begin position="56"/>
        <end position="333"/>
    </location>
</feature>
<dbReference type="SUPFAM" id="SSF81321">
    <property type="entry name" value="Family A G protein-coupled receptor-like"/>
    <property type="match status" value="1"/>
</dbReference>
<reference evidence="10 11" key="1">
    <citation type="journal article" date="2021" name="Elife">
        <title>Chloroplast acquisition without the gene transfer in kleptoplastic sea slugs, Plakobranchus ocellatus.</title>
        <authorList>
            <person name="Maeda T."/>
            <person name="Takahashi S."/>
            <person name="Yoshida T."/>
            <person name="Shimamura S."/>
            <person name="Takaki Y."/>
            <person name="Nagai Y."/>
            <person name="Toyoda A."/>
            <person name="Suzuki Y."/>
            <person name="Arimoto A."/>
            <person name="Ishii H."/>
            <person name="Satoh N."/>
            <person name="Nishiyama T."/>
            <person name="Hasebe M."/>
            <person name="Maruyama T."/>
            <person name="Minagawa J."/>
            <person name="Obokata J."/>
            <person name="Shigenobu S."/>
        </authorList>
    </citation>
    <scope>NUCLEOTIDE SEQUENCE [LARGE SCALE GENOMIC DNA]</scope>
</reference>
<evidence type="ECO:0000256" key="1">
    <source>
        <dbReference type="ARBA" id="ARBA00004141"/>
    </source>
</evidence>
<evidence type="ECO:0000256" key="6">
    <source>
        <dbReference type="ARBA" id="ARBA00023170"/>
    </source>
</evidence>
<dbReference type="AlphaFoldDB" id="A0AAV4CPV9"/>
<evidence type="ECO:0000313" key="10">
    <source>
        <dbReference type="EMBL" id="GFO33894.1"/>
    </source>
</evidence>
<dbReference type="PANTHER" id="PTHR24238">
    <property type="entry name" value="G-PROTEIN COUPLED RECEPTOR"/>
    <property type="match status" value="1"/>
</dbReference>
<evidence type="ECO:0000256" key="2">
    <source>
        <dbReference type="ARBA" id="ARBA00022692"/>
    </source>
</evidence>